<dbReference type="PROSITE" id="PS50111">
    <property type="entry name" value="CHEMOTAXIS_TRANSDUC_2"/>
    <property type="match status" value="1"/>
</dbReference>
<dbReference type="GO" id="GO:0004888">
    <property type="term" value="F:transmembrane signaling receptor activity"/>
    <property type="evidence" value="ECO:0007669"/>
    <property type="project" value="TreeGrafter"/>
</dbReference>
<dbReference type="Gene3D" id="6.10.340.10">
    <property type="match status" value="1"/>
</dbReference>
<feature type="transmembrane region" description="Helical" evidence="4">
    <location>
        <begin position="182"/>
        <end position="203"/>
    </location>
</feature>
<dbReference type="Pfam" id="PF00015">
    <property type="entry name" value="MCPsignal"/>
    <property type="match status" value="1"/>
</dbReference>
<evidence type="ECO:0000256" key="4">
    <source>
        <dbReference type="SAM" id="Phobius"/>
    </source>
</evidence>
<dbReference type="EMBL" id="NXID01000024">
    <property type="protein sequence ID" value="RXK15654.1"/>
    <property type="molecule type" value="Genomic_DNA"/>
</dbReference>
<evidence type="ECO:0000256" key="3">
    <source>
        <dbReference type="PROSITE-ProRule" id="PRU00284"/>
    </source>
</evidence>
<dbReference type="InterPro" id="IPR004089">
    <property type="entry name" value="MCPsignal_dom"/>
</dbReference>
<dbReference type="SUPFAM" id="SSF58104">
    <property type="entry name" value="Methyl-accepting chemotaxis protein (MCP) signaling domain"/>
    <property type="match status" value="1"/>
</dbReference>
<evidence type="ECO:0000313" key="7">
    <source>
        <dbReference type="Proteomes" id="UP000290092"/>
    </source>
</evidence>
<keyword evidence="4" id="KW-0812">Transmembrane</keyword>
<feature type="transmembrane region" description="Helical" evidence="4">
    <location>
        <begin position="14"/>
        <end position="32"/>
    </location>
</feature>
<dbReference type="KEGG" id="amyt:AMYT_1570"/>
<keyword evidence="4" id="KW-0472">Membrane</keyword>
<keyword evidence="7" id="KW-1185">Reference proteome</keyword>
<protein>
    <submittedName>
        <fullName evidence="6">Methyl-accepting chemotaxis protein</fullName>
    </submittedName>
</protein>
<dbReference type="GO" id="GO:0006935">
    <property type="term" value="P:chemotaxis"/>
    <property type="evidence" value="ECO:0007669"/>
    <property type="project" value="UniProtKB-KW"/>
</dbReference>
<dbReference type="GO" id="GO:0007165">
    <property type="term" value="P:signal transduction"/>
    <property type="evidence" value="ECO:0007669"/>
    <property type="project" value="UniProtKB-KW"/>
</dbReference>
<dbReference type="Gene3D" id="3.30.450.290">
    <property type="match status" value="1"/>
</dbReference>
<sequence length="609" mass="68148">MIEKIHKLKVGTKIILPIIIILLFGNIFMNYSSSSKMEEVIKTNSLDSMNMLTGSIFLTLRNAMNSGDPEIIKKAEEDSREFIKGLKTLNVHKSKNTIEMYSPQEKFTTDEKVLEVFNSKEELVLNRYDENASHLMRVLKPMIASNECLLCHNNQKVGDVIGVIELEFNLDNADKMIEDSTFFLFTISIIIIVITLISVLIVVKKVTSPLKILQKELNIFFDFILQKTNNIKPFQVDSKDEIGQMVTSINNSIEEIVIGIKKDQEAIEEISDICKKASLGEINVQIMKKANNQSINNLITIINSLLSALQYNVSRVLITLENYSKDDFKARITSKGKTQGEIKVLFEQVNHLGETLVKLSSQNLKNGLALQNKAEEFALNVNTLTQSSNNQKISLEEASKNLNFVLNKTDETTYNAKKMEEYAKSMIKVSKAGEELTNKTTYSIDEISGKVNNISEAVEIIDHIAFQTNILSLNAAVEAATAGEAGRGFAVVAQEVRNLASRSAEAAKEIKNLVEDAINQANIGKNIANQMKDEYIVLSENIQHTTELINQVTEDSKEQNINIANINSMIEEINEETKNNALIANKTNQIAIEAKNIAERIVFDASDKK</sequence>
<dbReference type="RefSeq" id="WP_114841997.1">
    <property type="nucleotide sequence ID" value="NZ_CP031219.1"/>
</dbReference>
<comment type="similarity">
    <text evidence="2">Belongs to the methyl-accepting chemotaxis (MCP) protein family.</text>
</comment>
<keyword evidence="4" id="KW-1133">Transmembrane helix</keyword>
<feature type="domain" description="Methyl-accepting transducer" evidence="5">
    <location>
        <begin position="366"/>
        <end position="595"/>
    </location>
</feature>
<organism evidence="6 7">
    <name type="scientific">Malaciobacter mytili LMG 24559</name>
    <dbReference type="NCBI Taxonomy" id="1032238"/>
    <lineage>
        <taxon>Bacteria</taxon>
        <taxon>Pseudomonadati</taxon>
        <taxon>Campylobacterota</taxon>
        <taxon>Epsilonproteobacteria</taxon>
        <taxon>Campylobacterales</taxon>
        <taxon>Arcobacteraceae</taxon>
        <taxon>Malaciobacter</taxon>
    </lineage>
</organism>
<keyword evidence="3" id="KW-0807">Transducer</keyword>
<dbReference type="GO" id="GO:0005886">
    <property type="term" value="C:plasma membrane"/>
    <property type="evidence" value="ECO:0007669"/>
    <property type="project" value="TreeGrafter"/>
</dbReference>
<name>A0AAX2AF54_9BACT</name>
<evidence type="ECO:0000259" key="5">
    <source>
        <dbReference type="PROSITE" id="PS50111"/>
    </source>
</evidence>
<dbReference type="PANTHER" id="PTHR43531">
    <property type="entry name" value="PROTEIN ICFG"/>
    <property type="match status" value="1"/>
</dbReference>
<dbReference type="Gene3D" id="1.10.287.950">
    <property type="entry name" value="Methyl-accepting chemotaxis protein"/>
    <property type="match status" value="1"/>
</dbReference>
<keyword evidence="1" id="KW-0145">Chemotaxis</keyword>
<gene>
    <name evidence="6" type="ORF">CP985_07795</name>
</gene>
<dbReference type="PANTHER" id="PTHR43531:SF11">
    <property type="entry name" value="METHYL-ACCEPTING CHEMOTAXIS PROTEIN 3"/>
    <property type="match status" value="1"/>
</dbReference>
<dbReference type="AlphaFoldDB" id="A0AAX2AF54"/>
<proteinExistence type="inferred from homology"/>
<dbReference type="InterPro" id="IPR051310">
    <property type="entry name" value="MCP_chemotaxis"/>
</dbReference>
<evidence type="ECO:0000256" key="1">
    <source>
        <dbReference type="ARBA" id="ARBA00022500"/>
    </source>
</evidence>
<reference evidence="6 7" key="1">
    <citation type="submission" date="2017-09" db="EMBL/GenBank/DDBJ databases">
        <title>Genomics of the genus Arcobacter.</title>
        <authorList>
            <person name="Perez-Cataluna A."/>
            <person name="Figueras M.J."/>
            <person name="Salas-Masso N."/>
        </authorList>
    </citation>
    <scope>NUCLEOTIDE SEQUENCE [LARGE SCALE GENOMIC DNA]</scope>
    <source>
        <strain evidence="6 7">CECT 7386</strain>
    </source>
</reference>
<dbReference type="SMART" id="SM00283">
    <property type="entry name" value="MA"/>
    <property type="match status" value="1"/>
</dbReference>
<evidence type="ECO:0000313" key="6">
    <source>
        <dbReference type="EMBL" id="RXK15654.1"/>
    </source>
</evidence>
<accession>A0AAX2AF54</accession>
<dbReference type="Proteomes" id="UP000290092">
    <property type="component" value="Unassembled WGS sequence"/>
</dbReference>
<evidence type="ECO:0000256" key="2">
    <source>
        <dbReference type="ARBA" id="ARBA00029447"/>
    </source>
</evidence>
<comment type="caution">
    <text evidence="6">The sequence shown here is derived from an EMBL/GenBank/DDBJ whole genome shotgun (WGS) entry which is preliminary data.</text>
</comment>